<feature type="DNA-binding region" description="OmpR/PhoB-type" evidence="2">
    <location>
        <begin position="6"/>
        <end position="109"/>
    </location>
</feature>
<dbReference type="Proteomes" id="UP000018211">
    <property type="component" value="Unassembled WGS sequence"/>
</dbReference>
<gene>
    <name evidence="5" type="primary">toxR</name>
    <name evidence="5" type="ORF">VIBNISOn1_1790019</name>
</gene>
<dbReference type="GO" id="GO:0003677">
    <property type="term" value="F:DNA binding"/>
    <property type="evidence" value="ECO:0007669"/>
    <property type="project" value="UniProtKB-UniRule"/>
</dbReference>
<dbReference type="AlphaFoldDB" id="A0AAV2VPY0"/>
<dbReference type="Gene3D" id="1.10.10.10">
    <property type="entry name" value="Winged helix-like DNA-binding domain superfamily/Winged helix DNA-binding domain"/>
    <property type="match status" value="1"/>
</dbReference>
<evidence type="ECO:0000256" key="2">
    <source>
        <dbReference type="PROSITE-ProRule" id="PRU01091"/>
    </source>
</evidence>
<keyword evidence="3" id="KW-0472">Membrane</keyword>
<evidence type="ECO:0000313" key="5">
    <source>
        <dbReference type="EMBL" id="CCO46478.1"/>
    </source>
</evidence>
<feature type="transmembrane region" description="Helical" evidence="3">
    <location>
        <begin position="173"/>
        <end position="190"/>
    </location>
</feature>
<comment type="caution">
    <text evidence="5">The sequence shown here is derived from an EMBL/GenBank/DDBJ whole genome shotgun (WGS) entry which is preliminary data.</text>
</comment>
<dbReference type="CDD" id="cd00383">
    <property type="entry name" value="trans_reg_C"/>
    <property type="match status" value="1"/>
</dbReference>
<protein>
    <submittedName>
        <fullName evidence="5">Cholera toxin homolog transcriptional activator</fullName>
    </submittedName>
</protein>
<name>A0AAV2VPY0_9VIBR</name>
<keyword evidence="3" id="KW-1133">Transmembrane helix</keyword>
<dbReference type="SMART" id="SM00862">
    <property type="entry name" value="Trans_reg_C"/>
    <property type="match status" value="1"/>
</dbReference>
<reference evidence="5 6" key="1">
    <citation type="journal article" date="2013" name="ISME J.">
        <title>Comparative genomics of pathogenic lineages of Vibrio nigripulchritudo identifies virulence-associated traits.</title>
        <authorList>
            <person name="Goudenege D."/>
            <person name="Labreuche Y."/>
            <person name="Krin E."/>
            <person name="Ansquer D."/>
            <person name="Mangenot S."/>
            <person name="Calteau A."/>
            <person name="Medigue C."/>
            <person name="Mazel D."/>
            <person name="Polz M.F."/>
            <person name="Le Roux F."/>
        </authorList>
    </citation>
    <scope>NUCLEOTIDE SEQUENCE [LARGE SCALE GENOMIC DNA]</scope>
    <source>
        <strain evidence="5 6">SOn1</strain>
    </source>
</reference>
<dbReference type="GO" id="GO:0006355">
    <property type="term" value="P:regulation of DNA-templated transcription"/>
    <property type="evidence" value="ECO:0007669"/>
    <property type="project" value="InterPro"/>
</dbReference>
<evidence type="ECO:0000313" key="6">
    <source>
        <dbReference type="Proteomes" id="UP000018211"/>
    </source>
</evidence>
<proteinExistence type="predicted"/>
<dbReference type="InterPro" id="IPR001867">
    <property type="entry name" value="OmpR/PhoB-type_DNA-bd"/>
</dbReference>
<accession>A0AAV2VPY0</accession>
<dbReference type="InterPro" id="IPR036388">
    <property type="entry name" value="WH-like_DNA-bd_sf"/>
</dbReference>
<dbReference type="SUPFAM" id="SSF46894">
    <property type="entry name" value="C-terminal effector domain of the bipartite response regulators"/>
    <property type="match status" value="1"/>
</dbReference>
<dbReference type="EMBL" id="CAOF01000089">
    <property type="protein sequence ID" value="CCO46478.1"/>
    <property type="molecule type" value="Genomic_DNA"/>
</dbReference>
<dbReference type="RefSeq" id="WP_004400510.1">
    <property type="nucleotide sequence ID" value="NZ_LK391965.1"/>
</dbReference>
<dbReference type="PROSITE" id="PS51755">
    <property type="entry name" value="OMPR_PHOB"/>
    <property type="match status" value="1"/>
</dbReference>
<dbReference type="InterPro" id="IPR016032">
    <property type="entry name" value="Sig_transdc_resp-reg_C-effctor"/>
</dbReference>
<evidence type="ECO:0000256" key="1">
    <source>
        <dbReference type="ARBA" id="ARBA00023125"/>
    </source>
</evidence>
<keyword evidence="3" id="KW-0812">Transmembrane</keyword>
<feature type="domain" description="OmpR/PhoB-type" evidence="4">
    <location>
        <begin position="6"/>
        <end position="109"/>
    </location>
</feature>
<evidence type="ECO:0000256" key="3">
    <source>
        <dbReference type="SAM" id="Phobius"/>
    </source>
</evidence>
<dbReference type="Pfam" id="PF00486">
    <property type="entry name" value="Trans_reg_C"/>
    <property type="match status" value="1"/>
</dbReference>
<organism evidence="5 6">
    <name type="scientific">Vibrio nigripulchritudo SOn1</name>
    <dbReference type="NCBI Taxonomy" id="1238450"/>
    <lineage>
        <taxon>Bacteria</taxon>
        <taxon>Pseudomonadati</taxon>
        <taxon>Pseudomonadota</taxon>
        <taxon>Gammaproteobacteria</taxon>
        <taxon>Vibrionales</taxon>
        <taxon>Vibrionaceae</taxon>
        <taxon>Vibrio</taxon>
    </lineage>
</organism>
<keyword evidence="1 2" id="KW-0238">DNA-binding</keyword>
<dbReference type="GO" id="GO:0000160">
    <property type="term" value="P:phosphorelay signal transduction system"/>
    <property type="evidence" value="ECO:0007669"/>
    <property type="project" value="InterPro"/>
</dbReference>
<sequence>MTNIGTKFILAQRFIFDPNSNSLVDQHSDNEVIRLGSNESRILLMLSERPNEVITRQQLHEFVWRDQGFQVDDSSLTQAISTLRKMLKDSTKSPQFVKTVPKRGYQLISSVERNTPNSNEEIADLPEVAEPAVDTKELVEKEPSSSAVTTPVQDDAVTIPSEPVQPASKDSKWVWLAVILAFALPFLTYLGSQQKPAKFTTIAEVAGIPVRMPENHPSMQQSLPNIEKCIEHYASQHEGDLAPVQVIATGGQNGQIILNYIHSIHYSSENVTLRLFSTQPDFAQVCN</sequence>
<evidence type="ECO:0000259" key="4">
    <source>
        <dbReference type="PROSITE" id="PS51755"/>
    </source>
</evidence>